<evidence type="ECO:0000256" key="1">
    <source>
        <dbReference type="ARBA" id="ARBA00008766"/>
    </source>
</evidence>
<evidence type="ECO:0000313" key="9">
    <source>
        <dbReference type="EMBL" id="KAF6018035.1"/>
    </source>
</evidence>
<dbReference type="InterPro" id="IPR050422">
    <property type="entry name" value="X-Pro_aminopeptidase_P"/>
</dbReference>
<reference evidence="9" key="1">
    <citation type="submission" date="2020-06" db="EMBL/GenBank/DDBJ databases">
        <title>Draft genome of Bugula neritina, a colonial animal packing powerful symbionts and potential medicines.</title>
        <authorList>
            <person name="Rayko M."/>
        </authorList>
    </citation>
    <scope>NUCLEOTIDE SEQUENCE [LARGE SCALE GENOMIC DNA]</scope>
    <source>
        <strain evidence="9">Kwan_BN1</strain>
    </source>
</reference>
<dbReference type="GO" id="GO:0070006">
    <property type="term" value="F:metalloaminopeptidase activity"/>
    <property type="evidence" value="ECO:0007669"/>
    <property type="project" value="InterPro"/>
</dbReference>
<dbReference type="PANTHER" id="PTHR43763">
    <property type="entry name" value="XAA-PRO AMINOPEPTIDASE 1"/>
    <property type="match status" value="1"/>
</dbReference>
<accession>A0A7J7IW46</accession>
<dbReference type="GO" id="GO:0046872">
    <property type="term" value="F:metal ion binding"/>
    <property type="evidence" value="ECO:0007669"/>
    <property type="project" value="UniProtKB-KW"/>
</dbReference>
<dbReference type="InterPro" id="IPR000587">
    <property type="entry name" value="Creatinase_N"/>
</dbReference>
<proteinExistence type="inferred from homology"/>
<comment type="caution">
    <text evidence="9">The sequence shown here is derived from an EMBL/GenBank/DDBJ whole genome shotgun (WGS) entry which is preliminary data.</text>
</comment>
<keyword evidence="10" id="KW-1185">Reference proteome</keyword>
<keyword evidence="2 4" id="KW-0479">Metal-binding</keyword>
<evidence type="ECO:0000256" key="2">
    <source>
        <dbReference type="ARBA" id="ARBA00022723"/>
    </source>
</evidence>
<feature type="domain" description="Peptidase M24 C-terminal" evidence="8">
    <location>
        <begin position="570"/>
        <end position="634"/>
    </location>
</feature>
<dbReference type="Proteomes" id="UP000593567">
    <property type="component" value="Unassembled WGS sequence"/>
</dbReference>
<evidence type="ECO:0000259" key="7">
    <source>
        <dbReference type="Pfam" id="PF01321"/>
    </source>
</evidence>
<evidence type="ECO:0000256" key="4">
    <source>
        <dbReference type="RuleBase" id="RU000590"/>
    </source>
</evidence>
<dbReference type="InterPro" id="IPR033740">
    <property type="entry name" value="Pept_M24B"/>
</dbReference>
<organism evidence="9 10">
    <name type="scientific">Bugula neritina</name>
    <name type="common">Brown bryozoan</name>
    <name type="synonym">Sertularia neritina</name>
    <dbReference type="NCBI Taxonomy" id="10212"/>
    <lineage>
        <taxon>Eukaryota</taxon>
        <taxon>Metazoa</taxon>
        <taxon>Spiralia</taxon>
        <taxon>Lophotrochozoa</taxon>
        <taxon>Bryozoa</taxon>
        <taxon>Gymnolaemata</taxon>
        <taxon>Cheilostomatida</taxon>
        <taxon>Flustrina</taxon>
        <taxon>Buguloidea</taxon>
        <taxon>Bugulidae</taxon>
        <taxon>Bugula</taxon>
    </lineage>
</organism>
<dbReference type="InterPro" id="IPR001131">
    <property type="entry name" value="Peptidase_M24B_aminopep-P_CS"/>
</dbReference>
<comment type="similarity">
    <text evidence="1 4">Belongs to the peptidase M24B family.</text>
</comment>
<evidence type="ECO:0000256" key="3">
    <source>
        <dbReference type="ARBA" id="ARBA00022801"/>
    </source>
</evidence>
<dbReference type="InterPro" id="IPR029149">
    <property type="entry name" value="Creatin/AminoP/Spt16_N"/>
</dbReference>
<dbReference type="Pfam" id="PF01321">
    <property type="entry name" value="Creatinase_N"/>
    <property type="match status" value="1"/>
</dbReference>
<feature type="domain" description="Creatinase N-terminal" evidence="7">
    <location>
        <begin position="59"/>
        <end position="184"/>
    </location>
</feature>
<dbReference type="OrthoDB" id="9995434at2759"/>
<protein>
    <submittedName>
        <fullName evidence="9">XPNPEP1</fullName>
    </submittedName>
</protein>
<keyword evidence="5" id="KW-1133">Transmembrane helix</keyword>
<feature type="domain" description="Peptidase M24" evidence="6">
    <location>
        <begin position="342"/>
        <end position="559"/>
    </location>
</feature>
<gene>
    <name evidence="9" type="ORF">EB796_023648</name>
</gene>
<dbReference type="GO" id="GO:0005737">
    <property type="term" value="C:cytoplasm"/>
    <property type="evidence" value="ECO:0007669"/>
    <property type="project" value="UniProtKB-ARBA"/>
</dbReference>
<dbReference type="EMBL" id="VXIV02003345">
    <property type="protein sequence ID" value="KAF6018035.1"/>
    <property type="molecule type" value="Genomic_DNA"/>
</dbReference>
<evidence type="ECO:0000259" key="6">
    <source>
        <dbReference type="Pfam" id="PF00557"/>
    </source>
</evidence>
<dbReference type="PROSITE" id="PS00491">
    <property type="entry name" value="PROLINE_PEPTIDASE"/>
    <property type="match status" value="1"/>
</dbReference>
<dbReference type="Gene3D" id="3.40.350.10">
    <property type="entry name" value="Creatinase/prolidase N-terminal domain"/>
    <property type="match status" value="3"/>
</dbReference>
<sequence>MEQKYALVMATKEHASSSSSSSNSSSTALVLVVVLLALLFYLLDMSSKARSTTQLLKALRQLMSDTKYVVQPVHAYIVPSGDAHLNEYISPCDCRREFISGFSGSAGTAVITQSQAALWVDGRYHVQAAVQVDDNWTIMKEGIKGTPSIPEWLSKALEEPETRVAVDPSVLRHSSWVNMEKELSAHGLSLIGDSRNLIDEIWEDQPARPNNPLMVLGLNFTGKTWNSKVTNIREKLTEKSVSACVFTALDDIACEFFVDEGKVTSDVKQHLGEGSEEFVNIHPYSEFFSFLSSFVSSCSGKIWLSKASSQKIHSEVPENKKYVTENSAVAIMKAVKNDVEIEGMRNAHYKDAVTLCEFFSWLEKEVVHNNLTETEAATKLEQIKREQEDYISLSFDTISSSGPNAAICHYKAVAGEDRVIDNTSIYLLDSGAQYRDGTTDVTRTFHFGTPTAYQRECYTRVLKGHIQLATAIWPKGTKGCSLDCLARMHLWSAGLEYKHGTGHGVGSFLNVHEGPCAISPAHRLGEVALESGMIVTDEPGYYEDGKFGIRIENCMLIKEAQPSYNFKDIGFLQMEPITLVPISTKMIDPSLLTDKEVEWLNSYHNRCRDIISPLLQSAGKQQALDWLLKETEPLG</sequence>
<dbReference type="Pfam" id="PF16189">
    <property type="entry name" value="Creatinase_N_2"/>
    <property type="match status" value="2"/>
</dbReference>
<dbReference type="InterPro" id="IPR036005">
    <property type="entry name" value="Creatinase/aminopeptidase-like"/>
</dbReference>
<dbReference type="SUPFAM" id="SSF53092">
    <property type="entry name" value="Creatinase/prolidase N-terminal domain"/>
    <property type="match status" value="1"/>
</dbReference>
<dbReference type="CDD" id="cd01085">
    <property type="entry name" value="APP"/>
    <property type="match status" value="1"/>
</dbReference>
<keyword evidence="5" id="KW-0812">Transmembrane</keyword>
<evidence type="ECO:0000256" key="5">
    <source>
        <dbReference type="SAM" id="Phobius"/>
    </source>
</evidence>
<dbReference type="PANTHER" id="PTHR43763:SF6">
    <property type="entry name" value="XAA-PRO AMINOPEPTIDASE 1"/>
    <property type="match status" value="1"/>
</dbReference>
<feature type="transmembrane region" description="Helical" evidence="5">
    <location>
        <begin position="26"/>
        <end position="43"/>
    </location>
</feature>
<evidence type="ECO:0000259" key="8">
    <source>
        <dbReference type="Pfam" id="PF16188"/>
    </source>
</evidence>
<dbReference type="AlphaFoldDB" id="A0A7J7IW46"/>
<keyword evidence="3" id="KW-0378">Hydrolase</keyword>
<dbReference type="FunFam" id="3.40.350.10:FF:000001">
    <property type="entry name" value="Putative xaa-Pro aminopeptidase 1"/>
    <property type="match status" value="1"/>
</dbReference>
<name>A0A7J7IW46_BUGNE</name>
<dbReference type="FunFam" id="3.90.230.10:FF:000004">
    <property type="entry name" value="xaa-Pro aminopeptidase 1 isoform X1"/>
    <property type="match status" value="1"/>
</dbReference>
<dbReference type="InterPro" id="IPR000994">
    <property type="entry name" value="Pept_M24"/>
</dbReference>
<dbReference type="Gene3D" id="3.90.230.10">
    <property type="entry name" value="Creatinase/methionine aminopeptidase superfamily"/>
    <property type="match status" value="1"/>
</dbReference>
<dbReference type="SUPFAM" id="SSF55920">
    <property type="entry name" value="Creatinase/aminopeptidase"/>
    <property type="match status" value="1"/>
</dbReference>
<dbReference type="Pfam" id="PF16188">
    <property type="entry name" value="Peptidase_M24_C"/>
    <property type="match status" value="1"/>
</dbReference>
<evidence type="ECO:0000313" key="10">
    <source>
        <dbReference type="Proteomes" id="UP000593567"/>
    </source>
</evidence>
<keyword evidence="5" id="KW-0472">Membrane</keyword>
<dbReference type="Pfam" id="PF00557">
    <property type="entry name" value="Peptidase_M24"/>
    <property type="match status" value="1"/>
</dbReference>
<dbReference type="InterPro" id="IPR032416">
    <property type="entry name" value="Peptidase_M24_C"/>
</dbReference>